<gene>
    <name evidence="2" type="ORF">Pan216_21240</name>
</gene>
<evidence type="ECO:0000313" key="2">
    <source>
        <dbReference type="EMBL" id="QDU61270.1"/>
    </source>
</evidence>
<dbReference type="Pfam" id="PF12705">
    <property type="entry name" value="PDDEXK_1"/>
    <property type="match status" value="1"/>
</dbReference>
<dbReference type="InterPro" id="IPR038726">
    <property type="entry name" value="PDDEXK_AddAB-type"/>
</dbReference>
<feature type="domain" description="PD-(D/E)XK endonuclease-like" evidence="1">
    <location>
        <begin position="6"/>
        <end position="237"/>
    </location>
</feature>
<dbReference type="KEGG" id="knv:Pan216_21240"/>
<evidence type="ECO:0000259" key="1">
    <source>
        <dbReference type="Pfam" id="PF12705"/>
    </source>
</evidence>
<dbReference type="Proteomes" id="UP000317093">
    <property type="component" value="Chromosome"/>
</dbReference>
<organism evidence="2 3">
    <name type="scientific">Kolteria novifilia</name>
    <dbReference type="NCBI Taxonomy" id="2527975"/>
    <lineage>
        <taxon>Bacteria</taxon>
        <taxon>Pseudomonadati</taxon>
        <taxon>Planctomycetota</taxon>
        <taxon>Planctomycetia</taxon>
        <taxon>Kolteriales</taxon>
        <taxon>Kolteriaceae</taxon>
        <taxon>Kolteria</taxon>
    </lineage>
</organism>
<accession>A0A518B2R0</accession>
<proteinExistence type="predicted"/>
<dbReference type="AlphaFoldDB" id="A0A518B2R0"/>
<name>A0A518B2R0_9BACT</name>
<protein>
    <submittedName>
        <fullName evidence="2">PD-(D/E)XK nuclease superfamily protein</fullName>
    </submittedName>
</protein>
<dbReference type="RefSeq" id="WP_419193478.1">
    <property type="nucleotide sequence ID" value="NZ_CP036279.1"/>
</dbReference>
<sequence>MSKQLLTHSRMQSFKACRKKHEFEYELGIRKEVDSKALRMGAAGHEGLDVYRKTQDIEKALGAVRTSYGPCPDEFDDYEWAMERETVECLVSGYVWRWEEQPVTVIASEQSFRLPLTNPETGAATPLWDAAGKIDGIVEIDGRLLVLESKFVSESLEQDGVYWRRLQLDSQISLYCWAARQMGYNVSGVLYDAVRKPSIAATPIPLLDDDGKKIVLDRHGERVFNRIRPKKKCEHCQGTGEVCQGVETTHAMPTMTADCECTYGAPRQTADAEKGWVLQSRPMTSDEWQEKLFADMGERPEFYFSRIEIARLDADIDECMSEMWDIQQTIREAQLRDRWYKTVSRNTCQYCAFFGLCTSKWNGGPTPDGFVRVENVHPELT</sequence>
<keyword evidence="3" id="KW-1185">Reference proteome</keyword>
<evidence type="ECO:0000313" key="3">
    <source>
        <dbReference type="Proteomes" id="UP000317093"/>
    </source>
</evidence>
<dbReference type="EMBL" id="CP036279">
    <property type="protein sequence ID" value="QDU61270.1"/>
    <property type="molecule type" value="Genomic_DNA"/>
</dbReference>
<reference evidence="2 3" key="1">
    <citation type="submission" date="2019-02" db="EMBL/GenBank/DDBJ databases">
        <title>Deep-cultivation of Planctomycetes and their phenomic and genomic characterization uncovers novel biology.</title>
        <authorList>
            <person name="Wiegand S."/>
            <person name="Jogler M."/>
            <person name="Boedeker C."/>
            <person name="Pinto D."/>
            <person name="Vollmers J."/>
            <person name="Rivas-Marin E."/>
            <person name="Kohn T."/>
            <person name="Peeters S.H."/>
            <person name="Heuer A."/>
            <person name="Rast P."/>
            <person name="Oberbeckmann S."/>
            <person name="Bunk B."/>
            <person name="Jeske O."/>
            <person name="Meyerdierks A."/>
            <person name="Storesund J.E."/>
            <person name="Kallscheuer N."/>
            <person name="Luecker S."/>
            <person name="Lage O.M."/>
            <person name="Pohl T."/>
            <person name="Merkel B.J."/>
            <person name="Hornburger P."/>
            <person name="Mueller R.-W."/>
            <person name="Bruemmer F."/>
            <person name="Labrenz M."/>
            <person name="Spormann A.M."/>
            <person name="Op den Camp H."/>
            <person name="Overmann J."/>
            <person name="Amann R."/>
            <person name="Jetten M.S.M."/>
            <person name="Mascher T."/>
            <person name="Medema M.H."/>
            <person name="Devos D.P."/>
            <person name="Kaster A.-K."/>
            <person name="Ovreas L."/>
            <person name="Rohde M."/>
            <person name="Galperin M.Y."/>
            <person name="Jogler C."/>
        </authorList>
    </citation>
    <scope>NUCLEOTIDE SEQUENCE [LARGE SCALE GENOMIC DNA]</scope>
    <source>
        <strain evidence="2 3">Pan216</strain>
    </source>
</reference>